<keyword evidence="3" id="KW-0812">Transmembrane</keyword>
<keyword evidence="3" id="KW-0472">Membrane</keyword>
<dbReference type="Proteomes" id="UP000696573">
    <property type="component" value="Unassembled WGS sequence"/>
</dbReference>
<accession>A0A9N9VKR5</accession>
<protein>
    <submittedName>
        <fullName evidence="4">Uncharacterized protein</fullName>
    </submittedName>
</protein>
<evidence type="ECO:0000313" key="5">
    <source>
        <dbReference type="Proteomes" id="UP000696573"/>
    </source>
</evidence>
<evidence type="ECO:0000256" key="1">
    <source>
        <dbReference type="ARBA" id="ARBA00022676"/>
    </source>
</evidence>
<dbReference type="Pfam" id="PF00201">
    <property type="entry name" value="UDPGT"/>
    <property type="match status" value="1"/>
</dbReference>
<feature type="transmembrane region" description="Helical" evidence="3">
    <location>
        <begin position="530"/>
        <end position="550"/>
    </location>
</feature>
<name>A0A9N9VKR5_9HYPO</name>
<dbReference type="CDD" id="cd03784">
    <property type="entry name" value="GT1_Gtf-like"/>
    <property type="match status" value="1"/>
</dbReference>
<dbReference type="EMBL" id="CABFNQ020000730">
    <property type="protein sequence ID" value="CAH0028127.1"/>
    <property type="molecule type" value="Genomic_DNA"/>
</dbReference>
<dbReference type="InterPro" id="IPR002213">
    <property type="entry name" value="UDP_glucos_trans"/>
</dbReference>
<comment type="caution">
    <text evidence="4">The sequence shown here is derived from an EMBL/GenBank/DDBJ whole genome shotgun (WGS) entry which is preliminary data.</text>
</comment>
<reference evidence="4" key="1">
    <citation type="submission" date="2021-10" db="EMBL/GenBank/DDBJ databases">
        <authorList>
            <person name="Piombo E."/>
        </authorList>
    </citation>
    <scope>NUCLEOTIDE SEQUENCE</scope>
</reference>
<keyword evidence="5" id="KW-1185">Reference proteome</keyword>
<evidence type="ECO:0000256" key="2">
    <source>
        <dbReference type="ARBA" id="ARBA00022679"/>
    </source>
</evidence>
<keyword evidence="2" id="KW-0808">Transferase</keyword>
<dbReference type="SUPFAM" id="SSF53756">
    <property type="entry name" value="UDP-Glycosyltransferase/glycogen phosphorylase"/>
    <property type="match status" value="1"/>
</dbReference>
<dbReference type="PANTHER" id="PTHR48043:SF145">
    <property type="entry name" value="FI06409P-RELATED"/>
    <property type="match status" value="1"/>
</dbReference>
<keyword evidence="3" id="KW-1133">Transmembrane helix</keyword>
<dbReference type="GO" id="GO:0008194">
    <property type="term" value="F:UDP-glycosyltransferase activity"/>
    <property type="evidence" value="ECO:0007669"/>
    <property type="project" value="InterPro"/>
</dbReference>
<dbReference type="Gene3D" id="3.40.50.2000">
    <property type="entry name" value="Glycogen Phosphorylase B"/>
    <property type="match status" value="2"/>
</dbReference>
<dbReference type="InterPro" id="IPR050271">
    <property type="entry name" value="UDP-glycosyltransferase"/>
</dbReference>
<keyword evidence="1" id="KW-0328">Glycosyltransferase</keyword>
<organism evidence="4 5">
    <name type="scientific">Clonostachys rhizophaga</name>
    <dbReference type="NCBI Taxonomy" id="160324"/>
    <lineage>
        <taxon>Eukaryota</taxon>
        <taxon>Fungi</taxon>
        <taxon>Dikarya</taxon>
        <taxon>Ascomycota</taxon>
        <taxon>Pezizomycotina</taxon>
        <taxon>Sordariomycetes</taxon>
        <taxon>Hypocreomycetidae</taxon>
        <taxon>Hypocreales</taxon>
        <taxon>Bionectriaceae</taxon>
        <taxon>Clonostachys</taxon>
    </lineage>
</organism>
<dbReference type="PANTHER" id="PTHR48043">
    <property type="entry name" value="EG:EG0003.4 PROTEIN-RELATED"/>
    <property type="match status" value="1"/>
</dbReference>
<sequence>MSTDQQTIQARTMQNESEQRLILALVTTGGFTHAESDIDVLWFTISAPVLDVCQVLAKRGHTVDFATLDGQENWVKNYPFIRRVHSLGPGPTEKQYREHWNRMLRHDAKKGVGSEMWESKYLLDSVFPVTYKGLRKVCVNPETRPSFIIADFFAELAAKDMMAELGIPIALIWPQMPFLLAPASYIPGQPGFQAVISTTSEHASLLSRLKNELVMVCAIPSFLVWLRWLTALRKKAGVRYPSPIQLTASSRPVCLVLVNSFFGLETPKDLPPLMSPVGPILADEFPALDQPHGSFLDSHGRTAYVALGTHINLTQDIFDKLFSGLVQSLSLGHIDGIIWSLPALTRENLDREQQLEVDGDLFSLGDLLDNKASSVFFPTYSPQRAVLDHKNTAIFVTHAGGSSANEVAYHGKPALVIPFMFDQLCNAVRLEEAGIGLRLDKFDFTQEEVTWRIALITEDEDGTFARNVLRLRRIARVAARRKHLAADLVEEVLYDDELRRGNKKGVASRPMHLETADVRLSWFKKTNWDLYLFTFGTFVGLPLASAYGIYRFIKGTGMREFTGLLPRVLLRGRDSISSVIFQK</sequence>
<gene>
    <name evidence="4" type="ORF">CRHIZ90672A_00002101</name>
</gene>
<evidence type="ECO:0000256" key="3">
    <source>
        <dbReference type="SAM" id="Phobius"/>
    </source>
</evidence>
<proteinExistence type="predicted"/>
<dbReference type="AlphaFoldDB" id="A0A9N9VKR5"/>
<dbReference type="OrthoDB" id="5835829at2759"/>
<evidence type="ECO:0000313" key="4">
    <source>
        <dbReference type="EMBL" id="CAH0028127.1"/>
    </source>
</evidence>